<evidence type="ECO:0008006" key="5">
    <source>
        <dbReference type="Google" id="ProtNLM"/>
    </source>
</evidence>
<evidence type="ECO:0000313" key="4">
    <source>
        <dbReference type="Proteomes" id="UP001321749"/>
    </source>
</evidence>
<dbReference type="PROSITE" id="PS50088">
    <property type="entry name" value="ANK_REPEAT"/>
    <property type="match status" value="1"/>
</dbReference>
<reference evidence="3" key="1">
    <citation type="journal article" date="2023" name="Mol. Phylogenet. Evol.">
        <title>Genome-scale phylogeny and comparative genomics of the fungal order Sordariales.</title>
        <authorList>
            <person name="Hensen N."/>
            <person name="Bonometti L."/>
            <person name="Westerberg I."/>
            <person name="Brannstrom I.O."/>
            <person name="Guillou S."/>
            <person name="Cros-Aarteil S."/>
            <person name="Calhoun S."/>
            <person name="Haridas S."/>
            <person name="Kuo A."/>
            <person name="Mondo S."/>
            <person name="Pangilinan J."/>
            <person name="Riley R."/>
            <person name="LaButti K."/>
            <person name="Andreopoulos B."/>
            <person name="Lipzen A."/>
            <person name="Chen C."/>
            <person name="Yan M."/>
            <person name="Daum C."/>
            <person name="Ng V."/>
            <person name="Clum A."/>
            <person name="Steindorff A."/>
            <person name="Ohm R.A."/>
            <person name="Martin F."/>
            <person name="Silar P."/>
            <person name="Natvig D.O."/>
            <person name="Lalanne C."/>
            <person name="Gautier V."/>
            <person name="Ament-Velasquez S.L."/>
            <person name="Kruys A."/>
            <person name="Hutchinson M.I."/>
            <person name="Powell A.J."/>
            <person name="Barry K."/>
            <person name="Miller A.N."/>
            <person name="Grigoriev I.V."/>
            <person name="Debuchy R."/>
            <person name="Gladieux P."/>
            <person name="Hiltunen Thoren M."/>
            <person name="Johannesson H."/>
        </authorList>
    </citation>
    <scope>NUCLEOTIDE SEQUENCE</scope>
    <source>
        <strain evidence="3">PSN324</strain>
    </source>
</reference>
<dbReference type="InterPro" id="IPR002110">
    <property type="entry name" value="Ankyrin_rpt"/>
</dbReference>
<organism evidence="3 4">
    <name type="scientific">Cladorrhinum samala</name>
    <dbReference type="NCBI Taxonomy" id="585594"/>
    <lineage>
        <taxon>Eukaryota</taxon>
        <taxon>Fungi</taxon>
        <taxon>Dikarya</taxon>
        <taxon>Ascomycota</taxon>
        <taxon>Pezizomycotina</taxon>
        <taxon>Sordariomycetes</taxon>
        <taxon>Sordariomycetidae</taxon>
        <taxon>Sordariales</taxon>
        <taxon>Podosporaceae</taxon>
        <taxon>Cladorrhinum</taxon>
    </lineage>
</organism>
<dbReference type="Gene3D" id="1.25.40.20">
    <property type="entry name" value="Ankyrin repeat-containing domain"/>
    <property type="match status" value="1"/>
</dbReference>
<evidence type="ECO:0000256" key="2">
    <source>
        <dbReference type="SAM" id="MobiDB-lite"/>
    </source>
</evidence>
<dbReference type="Proteomes" id="UP001321749">
    <property type="component" value="Unassembled WGS sequence"/>
</dbReference>
<gene>
    <name evidence="3" type="ORF">QBC42DRAFT_236823</name>
</gene>
<reference evidence="3" key="2">
    <citation type="submission" date="2023-06" db="EMBL/GenBank/DDBJ databases">
        <authorList>
            <consortium name="Lawrence Berkeley National Laboratory"/>
            <person name="Mondo S.J."/>
            <person name="Hensen N."/>
            <person name="Bonometti L."/>
            <person name="Westerberg I."/>
            <person name="Brannstrom I.O."/>
            <person name="Guillou S."/>
            <person name="Cros-Aarteil S."/>
            <person name="Calhoun S."/>
            <person name="Haridas S."/>
            <person name="Kuo A."/>
            <person name="Pangilinan J."/>
            <person name="Riley R."/>
            <person name="Labutti K."/>
            <person name="Andreopoulos B."/>
            <person name="Lipzen A."/>
            <person name="Chen C."/>
            <person name="Yanf M."/>
            <person name="Daum C."/>
            <person name="Ng V."/>
            <person name="Clum A."/>
            <person name="Steindorff A."/>
            <person name="Ohm R."/>
            <person name="Martin F."/>
            <person name="Silar P."/>
            <person name="Natvig D."/>
            <person name="Lalanne C."/>
            <person name="Gautier V."/>
            <person name="Ament-Velasquez S.L."/>
            <person name="Kruys A."/>
            <person name="Hutchinson M.I."/>
            <person name="Powell A.J."/>
            <person name="Barry K."/>
            <person name="Miller A.N."/>
            <person name="Grigoriev I.V."/>
            <person name="Debuchy R."/>
            <person name="Gladieux P."/>
            <person name="Thoren M.H."/>
            <person name="Johannesson H."/>
        </authorList>
    </citation>
    <scope>NUCLEOTIDE SEQUENCE</scope>
    <source>
        <strain evidence="3">PSN324</strain>
    </source>
</reference>
<dbReference type="AlphaFoldDB" id="A0AAV9H9I7"/>
<feature type="region of interest" description="Disordered" evidence="2">
    <location>
        <begin position="407"/>
        <end position="453"/>
    </location>
</feature>
<name>A0AAV9H9I7_9PEZI</name>
<accession>A0AAV9H9I7</accession>
<evidence type="ECO:0000313" key="3">
    <source>
        <dbReference type="EMBL" id="KAK4457240.1"/>
    </source>
</evidence>
<keyword evidence="4" id="KW-1185">Reference proteome</keyword>
<evidence type="ECO:0000256" key="1">
    <source>
        <dbReference type="PROSITE-ProRule" id="PRU00023"/>
    </source>
</evidence>
<proteinExistence type="predicted"/>
<feature type="non-terminal residue" evidence="3">
    <location>
        <position position="453"/>
    </location>
</feature>
<dbReference type="EMBL" id="MU865127">
    <property type="protein sequence ID" value="KAK4457240.1"/>
    <property type="molecule type" value="Genomic_DNA"/>
</dbReference>
<sequence length="453" mass="51055">MLDKIAGVFFFDVPVPVVADAKKLQSPAANTVFPPSPNASSRWVKAMLGAVPRLIDSSALWELFQSVTTQKDLFVCWFYRVSAGKPIKPTAEAVSFVALEGVPAKFAKTHGRFLGPQDPNYIRVVDRIQASILFKVSTDRELETLLVESISRSVSGRSSALTQDHKGRYPLHLAASCGNDSAVTLLVRAIPRLSIETDHSDRTPLHAIVLHAIEANPDEDNREPIKTIIEKLLGAISELGEMDDPKDKDGKTPWDYVQDDAHMWIRWLREPSNVLTGARAEQAEKLGTLVSPVGKELTACRKSEAFLVQFYIDRNGSTDYLDYQRSALYHLIYDSRYGVENLFRRNKRNDPEKRETCRWIHLPANNEKWVQDLFIQLRRIDKSISGRRHEGTNYYDRYLHPGAERYKQTQEPESGSVIDTSFPTTPITPSFPPTPQRGPTFHNPFGTPTGPRS</sequence>
<feature type="repeat" description="ANK" evidence="1">
    <location>
        <begin position="166"/>
        <end position="198"/>
    </location>
</feature>
<comment type="caution">
    <text evidence="3">The sequence shown here is derived from an EMBL/GenBank/DDBJ whole genome shotgun (WGS) entry which is preliminary data.</text>
</comment>
<keyword evidence="1" id="KW-0040">ANK repeat</keyword>
<dbReference type="Pfam" id="PF00023">
    <property type="entry name" value="Ank"/>
    <property type="match status" value="1"/>
</dbReference>
<dbReference type="InterPro" id="IPR036770">
    <property type="entry name" value="Ankyrin_rpt-contain_sf"/>
</dbReference>
<protein>
    <recommendedName>
        <fullName evidence="5">Ankyrin repeat protein</fullName>
    </recommendedName>
</protein>
<dbReference type="SUPFAM" id="SSF48403">
    <property type="entry name" value="Ankyrin repeat"/>
    <property type="match status" value="1"/>
</dbReference>